<protein>
    <recommendedName>
        <fullName evidence="2">DUF1468 domain-containing protein</fullName>
    </recommendedName>
</protein>
<name>F0MCR7_PSEPM</name>
<evidence type="ECO:0000313" key="3">
    <source>
        <dbReference type="EMBL" id="ADX75323.1"/>
    </source>
</evidence>
<feature type="transmembrane region" description="Helical" evidence="1">
    <location>
        <begin position="114"/>
        <end position="143"/>
    </location>
</feature>
<gene>
    <name evidence="3" type="ordered locus">Asphe3_42580</name>
</gene>
<accession>F0MCR7</accession>
<keyword evidence="3" id="KW-0614">Plasmid</keyword>
<keyword evidence="1" id="KW-0472">Membrane</keyword>
<dbReference type="EMBL" id="CP002381">
    <property type="protein sequence ID" value="ADX75323.1"/>
    <property type="molecule type" value="Genomic_DNA"/>
</dbReference>
<dbReference type="OrthoDB" id="4964672at2"/>
<dbReference type="Proteomes" id="UP000008639">
    <property type="component" value="Plasmid pASPHE302"/>
</dbReference>
<feature type="transmembrane region" description="Helical" evidence="1">
    <location>
        <begin position="27"/>
        <end position="47"/>
    </location>
</feature>
<organism evidence="3 4">
    <name type="scientific">Pseudarthrobacter phenanthrenivorans (strain DSM 18606 / JCM 16027 / LMG 23796 / Sphe3)</name>
    <name type="common">Arthrobacter phenanthrenivorans</name>
    <dbReference type="NCBI Taxonomy" id="930171"/>
    <lineage>
        <taxon>Bacteria</taxon>
        <taxon>Bacillati</taxon>
        <taxon>Actinomycetota</taxon>
        <taxon>Actinomycetes</taxon>
        <taxon>Micrococcales</taxon>
        <taxon>Micrococcaceae</taxon>
        <taxon>Pseudarthrobacter</taxon>
    </lineage>
</organism>
<dbReference type="Pfam" id="PF07331">
    <property type="entry name" value="TctB"/>
    <property type="match status" value="1"/>
</dbReference>
<sequence>MSTEMIHSIEGDGEGGSRGRHVHKPDLIITSVLLVVFVVAFLMATGWRDLAAYFPLGVSGVGVIASASLLVRVLFFPPKPAAPKTNVPEAAKSVAEQEYEFFKNLSTRDWITSLGWLGGFFVALSVFGIYLAMVAFTVGYLRFQTAKSWWFAAIYAALLGGVIYVVFAIALKLPLPGGLLGLA</sequence>
<evidence type="ECO:0000313" key="4">
    <source>
        <dbReference type="Proteomes" id="UP000008639"/>
    </source>
</evidence>
<dbReference type="KEGG" id="apn:Asphe3_42580"/>
<evidence type="ECO:0000256" key="1">
    <source>
        <dbReference type="SAM" id="Phobius"/>
    </source>
</evidence>
<feature type="transmembrane region" description="Helical" evidence="1">
    <location>
        <begin position="149"/>
        <end position="171"/>
    </location>
</feature>
<dbReference type="RefSeq" id="WP_011689772.1">
    <property type="nucleotide sequence ID" value="NC_015147.1"/>
</dbReference>
<dbReference type="AlphaFoldDB" id="F0MCR7"/>
<dbReference type="HOGENOM" id="CLU_1472345_0_0_11"/>
<keyword evidence="1" id="KW-1133">Transmembrane helix</keyword>
<proteinExistence type="predicted"/>
<keyword evidence="1" id="KW-0812">Transmembrane</keyword>
<dbReference type="InterPro" id="IPR009936">
    <property type="entry name" value="DUF1468"/>
</dbReference>
<feature type="transmembrane region" description="Helical" evidence="1">
    <location>
        <begin position="53"/>
        <end position="75"/>
    </location>
</feature>
<evidence type="ECO:0000259" key="2">
    <source>
        <dbReference type="Pfam" id="PF07331"/>
    </source>
</evidence>
<geneLocation type="plasmid" evidence="3 4">
    <name>pASPHE302</name>
</geneLocation>
<reference evidence="4" key="1">
    <citation type="journal article" date="2011" name="Stand. Genomic Sci.">
        <title>Complete genome sequence of Arthrobacter phenanthrenivorans type strain (Sphe3).</title>
        <authorList>
            <person name="Kallimanis A."/>
            <person name="Labutti K.M."/>
            <person name="Lapidus A."/>
            <person name="Clum A."/>
            <person name="Lykidis A."/>
            <person name="Mavromatis K."/>
            <person name="Pagani I."/>
            <person name="Liolios K."/>
            <person name="Ivanova N."/>
            <person name="Goodwin L."/>
            <person name="Pitluck S."/>
            <person name="Chen A."/>
            <person name="Palaniappan K."/>
            <person name="Markowitz V."/>
            <person name="Bristow J."/>
            <person name="Velentzas A.D."/>
            <person name="Perisynakis A."/>
            <person name="Ouzounis C.C."/>
            <person name="Kyrpides N.C."/>
            <person name="Koukkou A.I."/>
            <person name="Drainas C."/>
        </authorList>
    </citation>
    <scope>NUCLEOTIDE SEQUENCE [LARGE SCALE GENOMIC DNA]</scope>
    <source>
        <strain evidence="4">DSM 18606 / JCM 16027 / LMG 23796 / Sphe3</strain>
        <plasmid evidence="4">Plasmid pASPHE302</plasmid>
    </source>
</reference>
<feature type="domain" description="DUF1468" evidence="2">
    <location>
        <begin position="29"/>
        <end position="176"/>
    </location>
</feature>